<reference evidence="2 3" key="1">
    <citation type="journal article" date="2018" name="Sci. Rep.">
        <title>Raphidocelis subcapitata (=Pseudokirchneriella subcapitata) provides an insight into genome evolution and environmental adaptations in the Sphaeropleales.</title>
        <authorList>
            <person name="Suzuki S."/>
            <person name="Yamaguchi H."/>
            <person name="Nakajima N."/>
            <person name="Kawachi M."/>
        </authorList>
    </citation>
    <scope>NUCLEOTIDE SEQUENCE [LARGE SCALE GENOMIC DNA]</scope>
    <source>
        <strain evidence="2 3">NIES-35</strain>
    </source>
</reference>
<comment type="caution">
    <text evidence="2">The sequence shown here is derived from an EMBL/GenBank/DDBJ whole genome shotgun (WGS) entry which is preliminary data.</text>
</comment>
<evidence type="ECO:0000256" key="1">
    <source>
        <dbReference type="SAM" id="MobiDB-lite"/>
    </source>
</evidence>
<dbReference type="Proteomes" id="UP000247498">
    <property type="component" value="Unassembled WGS sequence"/>
</dbReference>
<dbReference type="AlphaFoldDB" id="A0A2V0P870"/>
<dbReference type="InParanoid" id="A0A2V0P870"/>
<feature type="compositionally biased region" description="Gly residues" evidence="1">
    <location>
        <begin position="186"/>
        <end position="199"/>
    </location>
</feature>
<evidence type="ECO:0000313" key="2">
    <source>
        <dbReference type="EMBL" id="GBF94083.1"/>
    </source>
</evidence>
<protein>
    <submittedName>
        <fullName evidence="2">Uncharacterized protein</fullName>
    </submittedName>
</protein>
<evidence type="ECO:0000313" key="3">
    <source>
        <dbReference type="Proteomes" id="UP000247498"/>
    </source>
</evidence>
<dbReference type="EMBL" id="BDRX01000047">
    <property type="protein sequence ID" value="GBF94083.1"/>
    <property type="molecule type" value="Genomic_DNA"/>
</dbReference>
<proteinExistence type="predicted"/>
<organism evidence="2 3">
    <name type="scientific">Raphidocelis subcapitata</name>
    <dbReference type="NCBI Taxonomy" id="307507"/>
    <lineage>
        <taxon>Eukaryota</taxon>
        <taxon>Viridiplantae</taxon>
        <taxon>Chlorophyta</taxon>
        <taxon>core chlorophytes</taxon>
        <taxon>Chlorophyceae</taxon>
        <taxon>CS clade</taxon>
        <taxon>Sphaeropleales</taxon>
        <taxon>Selenastraceae</taxon>
        <taxon>Raphidocelis</taxon>
    </lineage>
</organism>
<feature type="compositionally biased region" description="Gly residues" evidence="1">
    <location>
        <begin position="129"/>
        <end position="140"/>
    </location>
</feature>
<name>A0A2V0P870_9CHLO</name>
<sequence length="248" mass="25605">MAHWLERELRPVSQRALNNLDDALRAFDEWVVGADTSAGPATLRLQEHIVQHCRADLKSRLADYATVIFNVQSRPGRKSKVWLPEIYVEADQRAAWLRDHPEHAAAAAAADAAAAAARLQRQKEEEEGGGAGSLPPSGGGGERRGRKQRGDCSDGECGDGGGGGGGGDRCDEKGATPSPAKRARGGCSGAGRSGAGGGQAAQDAARAAAFAAARRHEARAEAQLRALAAMLGAASPEAMEAARRAGGA</sequence>
<keyword evidence="3" id="KW-1185">Reference proteome</keyword>
<feature type="compositionally biased region" description="Gly residues" evidence="1">
    <location>
        <begin position="158"/>
        <end position="167"/>
    </location>
</feature>
<feature type="compositionally biased region" description="Low complexity" evidence="1">
    <location>
        <begin position="107"/>
        <end position="119"/>
    </location>
</feature>
<gene>
    <name evidence="2" type="ORF">Rsub_07351</name>
</gene>
<feature type="region of interest" description="Disordered" evidence="1">
    <location>
        <begin position="107"/>
        <end position="201"/>
    </location>
</feature>
<accession>A0A2V0P870</accession>